<evidence type="ECO:0000313" key="1">
    <source>
        <dbReference type="Proteomes" id="UP000095286"/>
    </source>
</evidence>
<name>A0AC35TP88_9BILA</name>
<evidence type="ECO:0000313" key="2">
    <source>
        <dbReference type="WBParaSite" id="RSKR_0000288500.1"/>
    </source>
</evidence>
<proteinExistence type="predicted"/>
<dbReference type="Proteomes" id="UP000095286">
    <property type="component" value="Unplaced"/>
</dbReference>
<accession>A0AC35TP88</accession>
<organism evidence="1 2">
    <name type="scientific">Rhabditophanes sp. KR3021</name>
    <dbReference type="NCBI Taxonomy" id="114890"/>
    <lineage>
        <taxon>Eukaryota</taxon>
        <taxon>Metazoa</taxon>
        <taxon>Ecdysozoa</taxon>
        <taxon>Nematoda</taxon>
        <taxon>Chromadorea</taxon>
        <taxon>Rhabditida</taxon>
        <taxon>Tylenchina</taxon>
        <taxon>Panagrolaimomorpha</taxon>
        <taxon>Strongyloidoidea</taxon>
        <taxon>Alloionematidae</taxon>
        <taxon>Rhabditophanes</taxon>
    </lineage>
</organism>
<sequence length="233" mass="26782">MVAISKFNNRYRNLQNKLAILLIISCCLTSIAFLVNKIDRANKSDGNDLDDDDVLGEKDLFLVSSVLKNPSTQQDKDLLFLSFISKKNNLSAALKCVSIDDKGNKWITDLINTNVDQISEKKFIILSNCLITKNTKHIFLRESKRMIHLNNIVFEDDITNNQTKNRTTVCLNPLFMFGDKLILKGMLDYYKSDVDQIYTYSISYSSELESMLKLSNDLNLLVPWFFNSQRVEI</sequence>
<protein>
    <submittedName>
        <fullName evidence="2">Glycosyltransferase family 92 protein</fullName>
    </submittedName>
</protein>
<reference evidence="2" key="1">
    <citation type="submission" date="2016-11" db="UniProtKB">
        <authorList>
            <consortium name="WormBaseParasite"/>
        </authorList>
    </citation>
    <scope>IDENTIFICATION</scope>
    <source>
        <strain evidence="2">KR3021</strain>
    </source>
</reference>
<dbReference type="WBParaSite" id="RSKR_0000288500.1">
    <property type="protein sequence ID" value="RSKR_0000288500.1"/>
    <property type="gene ID" value="RSKR_0000288500"/>
</dbReference>